<evidence type="ECO:0000259" key="1">
    <source>
        <dbReference type="PROSITE" id="PS50943"/>
    </source>
</evidence>
<feature type="domain" description="HTH cro/C1-type" evidence="1">
    <location>
        <begin position="14"/>
        <end position="57"/>
    </location>
</feature>
<dbReference type="SUPFAM" id="SSF47413">
    <property type="entry name" value="lambda repressor-like DNA-binding domains"/>
    <property type="match status" value="1"/>
</dbReference>
<dbReference type="RefSeq" id="WP_307352413.1">
    <property type="nucleotide sequence ID" value="NZ_JAUSVS010000011.1"/>
</dbReference>
<keyword evidence="3" id="KW-1185">Reference proteome</keyword>
<organism evidence="2 3">
    <name type="scientific">Caulobacter ginsengisoli</name>
    <dbReference type="NCBI Taxonomy" id="400775"/>
    <lineage>
        <taxon>Bacteria</taxon>
        <taxon>Pseudomonadati</taxon>
        <taxon>Pseudomonadota</taxon>
        <taxon>Alphaproteobacteria</taxon>
        <taxon>Caulobacterales</taxon>
        <taxon>Caulobacteraceae</taxon>
        <taxon>Caulobacter</taxon>
    </lineage>
</organism>
<dbReference type="SMART" id="SM00530">
    <property type="entry name" value="HTH_XRE"/>
    <property type="match status" value="1"/>
</dbReference>
<sequence length="300" mass="31912">MPDAAHDAPLSAKLELVLKALNMSRGRLAADLGVDKSLVGRWVSGAYIPSGHNLARLTALIAGRRTGFTLADWDRSLADLAAVFGVDPIVTRPTAARGADDPATIRFASAATARRETERRGEAYEGFWRALQPAVTQQGTLLASQAFIRRQDGLLRICWGGAGWRCSGWLMPVMGQLYGMMADDADDSILFCILNGVSMPRVEAMDGLILVNAKDVTNTPTAGACLLQRIGDLTGDPAADEARYESLRAAAGVAEDVPDDIRAHLFRDIGPEVARGGGDMLLRAPLLRSMSKGAPGGGWS</sequence>
<dbReference type="EMBL" id="JAUSVS010000011">
    <property type="protein sequence ID" value="MDQ0466363.1"/>
    <property type="molecule type" value="Genomic_DNA"/>
</dbReference>
<dbReference type="InterPro" id="IPR001387">
    <property type="entry name" value="Cro/C1-type_HTH"/>
</dbReference>
<evidence type="ECO:0000313" key="2">
    <source>
        <dbReference type="EMBL" id="MDQ0466363.1"/>
    </source>
</evidence>
<reference evidence="2 3" key="1">
    <citation type="submission" date="2023-07" db="EMBL/GenBank/DDBJ databases">
        <title>Genomic Encyclopedia of Type Strains, Phase IV (KMG-IV): sequencing the most valuable type-strain genomes for metagenomic binning, comparative biology and taxonomic classification.</title>
        <authorList>
            <person name="Goeker M."/>
        </authorList>
    </citation>
    <scope>NUCLEOTIDE SEQUENCE [LARGE SCALE GENOMIC DNA]</scope>
    <source>
        <strain evidence="2 3">DSM 18695</strain>
    </source>
</reference>
<protein>
    <submittedName>
        <fullName evidence="2">Transcriptional regulator with XRE-family HTH domain</fullName>
    </submittedName>
</protein>
<dbReference type="InterPro" id="IPR010982">
    <property type="entry name" value="Lambda_DNA-bd_dom_sf"/>
</dbReference>
<evidence type="ECO:0000313" key="3">
    <source>
        <dbReference type="Proteomes" id="UP001228905"/>
    </source>
</evidence>
<accession>A0ABU0IYW2</accession>
<dbReference type="Proteomes" id="UP001228905">
    <property type="component" value="Unassembled WGS sequence"/>
</dbReference>
<dbReference type="Pfam" id="PF01381">
    <property type="entry name" value="HTH_3"/>
    <property type="match status" value="1"/>
</dbReference>
<comment type="caution">
    <text evidence="2">The sequence shown here is derived from an EMBL/GenBank/DDBJ whole genome shotgun (WGS) entry which is preliminary data.</text>
</comment>
<dbReference type="CDD" id="cd00093">
    <property type="entry name" value="HTH_XRE"/>
    <property type="match status" value="1"/>
</dbReference>
<proteinExistence type="predicted"/>
<name>A0ABU0IYW2_9CAUL</name>
<gene>
    <name evidence="2" type="ORF">QO010_004156</name>
</gene>
<dbReference type="PROSITE" id="PS50943">
    <property type="entry name" value="HTH_CROC1"/>
    <property type="match status" value="1"/>
</dbReference>